<dbReference type="GO" id="GO:0080044">
    <property type="term" value="F:quercetin 7-O-glucosyltransferase activity"/>
    <property type="evidence" value="ECO:0007669"/>
    <property type="project" value="TreeGrafter"/>
</dbReference>
<evidence type="ECO:0000256" key="2">
    <source>
        <dbReference type="ARBA" id="ARBA00022679"/>
    </source>
</evidence>
<dbReference type="InterPro" id="IPR058980">
    <property type="entry name" value="Glyco_transf_N"/>
</dbReference>
<dbReference type="FunFam" id="3.40.50.2000:FF:000019">
    <property type="entry name" value="Glycosyltransferase"/>
    <property type="match status" value="1"/>
</dbReference>
<keyword evidence="3" id="KW-0328">Glycosyltransferase</keyword>
<dbReference type="InterPro" id="IPR002213">
    <property type="entry name" value="UDP_glucos_trans"/>
</dbReference>
<keyword evidence="7" id="KW-1185">Reference proteome</keyword>
<dbReference type="Pfam" id="PF00201">
    <property type="entry name" value="UDPGT"/>
    <property type="match status" value="1"/>
</dbReference>
<dbReference type="PANTHER" id="PTHR11926">
    <property type="entry name" value="GLUCOSYL/GLUCURONOSYL TRANSFERASES"/>
    <property type="match status" value="1"/>
</dbReference>
<dbReference type="Pfam" id="PF26168">
    <property type="entry name" value="Glyco_transf_N"/>
    <property type="match status" value="1"/>
</dbReference>
<dbReference type="EMBL" id="OX459123">
    <property type="protein sequence ID" value="CAI9108456.1"/>
    <property type="molecule type" value="Genomic_DNA"/>
</dbReference>
<dbReference type="AlphaFoldDB" id="A0AAV1DKW3"/>
<accession>A0AAV1DKW3</accession>
<evidence type="ECO:0000259" key="5">
    <source>
        <dbReference type="Pfam" id="PF26168"/>
    </source>
</evidence>
<feature type="domain" description="Glycosyltransferase N-terminal" evidence="5">
    <location>
        <begin position="7"/>
        <end position="153"/>
    </location>
</feature>
<sequence length="463" mass="50807">MATKTHVLVLILPVQGHINPLLQFSKLIASKGIKVTVVFTNPIETTSLAGNESELIKFECIPERIKEKEVPENSAQNQDAHEARIQSLKVKVLEHLPLILEGKASSGEPVKVVVYDSLVHYAYDVAKELGIQGAAFFTQSAIVSAIFYHLHEGTLRLPLQGESITGSLPLVPSIFKQQDMPSFVNDSTGAYASILRFILDQSLNFHKADCLLINTFDTLEPQIVSWMVSHYPNVKTIGPSIPSMYLDKRMEDDKDYGITLFKPETQACKQWLDKKSSGTVVYASFGSLASLGDEQMTELAWGLVNSQCDFLWVVRASEESKLPRNFASELAGKGLIVNWCPQLEVLAHDAVGCFLTHCGWNSTLEALSLGVPMVVMPQLSDQPTNAKLIVDVWQTGVRLLSGEDGIVKRGEVETGIKEAIVGDRSIELKNNAVKWKQLAKEAVREGGSSYANTEGIVASILGN</sequence>
<dbReference type="EC" id="2.4.1.-" evidence="4"/>
<dbReference type="InterPro" id="IPR035595">
    <property type="entry name" value="UDP_glycos_trans_CS"/>
</dbReference>
<protein>
    <recommendedName>
        <fullName evidence="4">Glycosyltransferase</fullName>
        <ecNumber evidence="4">2.4.1.-</ecNumber>
    </recommendedName>
</protein>
<evidence type="ECO:0000256" key="4">
    <source>
        <dbReference type="RuleBase" id="RU362057"/>
    </source>
</evidence>
<gene>
    <name evidence="6" type="ORF">OLC1_LOCUS16542</name>
</gene>
<dbReference type="Gene3D" id="3.40.50.2000">
    <property type="entry name" value="Glycogen Phosphorylase B"/>
    <property type="match status" value="2"/>
</dbReference>
<name>A0AAV1DKW3_OLDCO</name>
<evidence type="ECO:0000256" key="3">
    <source>
        <dbReference type="RuleBase" id="RU003718"/>
    </source>
</evidence>
<dbReference type="PANTHER" id="PTHR11926:SF1560">
    <property type="entry name" value="UDP-GLYCOSYLTRANSFERASE 74E1-RELATED"/>
    <property type="match status" value="1"/>
</dbReference>
<dbReference type="SUPFAM" id="SSF53756">
    <property type="entry name" value="UDP-Glycosyltransferase/glycogen phosphorylase"/>
    <property type="match status" value="1"/>
</dbReference>
<dbReference type="CDD" id="cd03784">
    <property type="entry name" value="GT1_Gtf-like"/>
    <property type="match status" value="1"/>
</dbReference>
<proteinExistence type="inferred from homology"/>
<reference evidence="6" key="1">
    <citation type="submission" date="2023-03" db="EMBL/GenBank/DDBJ databases">
        <authorList>
            <person name="Julca I."/>
        </authorList>
    </citation>
    <scope>NUCLEOTIDE SEQUENCE</scope>
</reference>
<dbReference type="GO" id="GO:0080043">
    <property type="term" value="F:quercetin 3-O-glucosyltransferase activity"/>
    <property type="evidence" value="ECO:0007669"/>
    <property type="project" value="TreeGrafter"/>
</dbReference>
<comment type="similarity">
    <text evidence="1 3">Belongs to the UDP-glycosyltransferase family.</text>
</comment>
<evidence type="ECO:0000313" key="6">
    <source>
        <dbReference type="EMBL" id="CAI9108456.1"/>
    </source>
</evidence>
<dbReference type="PROSITE" id="PS00375">
    <property type="entry name" value="UDPGT"/>
    <property type="match status" value="1"/>
</dbReference>
<organism evidence="6 7">
    <name type="scientific">Oldenlandia corymbosa var. corymbosa</name>
    <dbReference type="NCBI Taxonomy" id="529605"/>
    <lineage>
        <taxon>Eukaryota</taxon>
        <taxon>Viridiplantae</taxon>
        <taxon>Streptophyta</taxon>
        <taxon>Embryophyta</taxon>
        <taxon>Tracheophyta</taxon>
        <taxon>Spermatophyta</taxon>
        <taxon>Magnoliopsida</taxon>
        <taxon>eudicotyledons</taxon>
        <taxon>Gunneridae</taxon>
        <taxon>Pentapetalae</taxon>
        <taxon>asterids</taxon>
        <taxon>lamiids</taxon>
        <taxon>Gentianales</taxon>
        <taxon>Rubiaceae</taxon>
        <taxon>Rubioideae</taxon>
        <taxon>Spermacoceae</taxon>
        <taxon>Hedyotis-Oldenlandia complex</taxon>
        <taxon>Oldenlandia</taxon>
    </lineage>
</organism>
<evidence type="ECO:0000313" key="7">
    <source>
        <dbReference type="Proteomes" id="UP001161247"/>
    </source>
</evidence>
<evidence type="ECO:0000256" key="1">
    <source>
        <dbReference type="ARBA" id="ARBA00009995"/>
    </source>
</evidence>
<dbReference type="Proteomes" id="UP001161247">
    <property type="component" value="Chromosome 6"/>
</dbReference>
<keyword evidence="2 3" id="KW-0808">Transferase</keyword>